<reference evidence="4" key="1">
    <citation type="submission" date="2017-09" db="EMBL/GenBank/DDBJ databases">
        <title>Depth-based differentiation of microbial function through sediment-hosted aquifers and enrichment of novel symbionts in the deep terrestrial subsurface.</title>
        <authorList>
            <person name="Probst A.J."/>
            <person name="Ladd B."/>
            <person name="Jarett J.K."/>
            <person name="Geller-Mcgrath D.E."/>
            <person name="Sieber C.M.K."/>
            <person name="Emerson J.B."/>
            <person name="Anantharaman K."/>
            <person name="Thomas B.C."/>
            <person name="Malmstrom R."/>
            <person name="Stieglmeier M."/>
            <person name="Klingl A."/>
            <person name="Woyke T."/>
            <person name="Ryan C.M."/>
            <person name="Banfield J.F."/>
        </authorList>
    </citation>
    <scope>NUCLEOTIDE SEQUENCE [LARGE SCALE GENOMIC DNA]</scope>
</reference>
<gene>
    <name evidence="3" type="ORF">COT81_04010</name>
</gene>
<name>A0A2H0W0S5_9BACT</name>
<feature type="binding site" evidence="2">
    <location>
        <position position="8"/>
    </location>
    <ligand>
        <name>Fe cation</name>
        <dbReference type="ChEBI" id="CHEBI:24875"/>
        <label>1</label>
    </ligand>
</feature>
<feature type="binding site" evidence="2">
    <location>
        <position position="177"/>
    </location>
    <ligand>
        <name>Fe cation</name>
        <dbReference type="ChEBI" id="CHEBI:24875"/>
        <label>2</label>
    </ligand>
</feature>
<evidence type="ECO:0000256" key="2">
    <source>
        <dbReference type="PIRSR" id="PIRSR004789-51"/>
    </source>
</evidence>
<dbReference type="EMBL" id="PEZZ01000032">
    <property type="protein sequence ID" value="PIS04907.1"/>
    <property type="molecule type" value="Genomic_DNA"/>
</dbReference>
<dbReference type="SUPFAM" id="SSF56300">
    <property type="entry name" value="Metallo-dependent phosphatases"/>
    <property type="match status" value="1"/>
</dbReference>
<evidence type="ECO:0000313" key="4">
    <source>
        <dbReference type="Proteomes" id="UP000230935"/>
    </source>
</evidence>
<evidence type="ECO:0000256" key="1">
    <source>
        <dbReference type="PIRSR" id="PIRSR004789-50"/>
    </source>
</evidence>
<dbReference type="NCBIfam" id="TIGR00282">
    <property type="entry name" value="TIGR00282 family metallophosphoesterase"/>
    <property type="match status" value="1"/>
</dbReference>
<feature type="binding site" evidence="2">
    <location>
        <position position="40"/>
    </location>
    <ligand>
        <name>Fe cation</name>
        <dbReference type="ChEBI" id="CHEBI:24875"/>
        <label>1</label>
    </ligand>
</feature>
<dbReference type="GO" id="GO:0046872">
    <property type="term" value="F:metal ion binding"/>
    <property type="evidence" value="ECO:0007669"/>
    <property type="project" value="UniProtKB-KW"/>
</dbReference>
<feature type="binding site" evidence="2">
    <location>
        <position position="39"/>
    </location>
    <ligand>
        <name>Fe cation</name>
        <dbReference type="ChEBI" id="CHEBI:24875"/>
        <label>1</label>
    </ligand>
</feature>
<feature type="binding site" evidence="2">
    <location>
        <position position="179"/>
    </location>
    <ligand>
        <name>Fe cation</name>
        <dbReference type="ChEBI" id="CHEBI:24875"/>
        <label>1</label>
    </ligand>
</feature>
<dbReference type="Gene3D" id="3.60.21.10">
    <property type="match status" value="1"/>
</dbReference>
<protein>
    <submittedName>
        <fullName evidence="3">TIGR00282 family metallophosphoesterase</fullName>
    </submittedName>
</protein>
<dbReference type="PANTHER" id="PTHR36303">
    <property type="entry name" value="2',3'-CYCLIC-NUCLEOTIDE 2'-PHOSPHODIESTERASE"/>
    <property type="match status" value="1"/>
</dbReference>
<dbReference type="InterPro" id="IPR005235">
    <property type="entry name" value="YmdB-like"/>
</dbReference>
<dbReference type="AlphaFoldDB" id="A0A2H0W0S5"/>
<dbReference type="GO" id="GO:0004113">
    <property type="term" value="F:2',3'-cyclic-nucleotide 3'-phosphodiesterase activity"/>
    <property type="evidence" value="ECO:0007669"/>
    <property type="project" value="TreeGrafter"/>
</dbReference>
<proteinExistence type="predicted"/>
<feature type="binding site" evidence="2">
    <location>
        <position position="152"/>
    </location>
    <ligand>
        <name>Fe cation</name>
        <dbReference type="ChEBI" id="CHEBI:24875"/>
        <label>2</label>
    </ligand>
</feature>
<dbReference type="InterPro" id="IPR029052">
    <property type="entry name" value="Metallo-depent_PP-like"/>
</dbReference>
<dbReference type="PIRSF" id="PIRSF004789">
    <property type="entry name" value="DR1281"/>
    <property type="match status" value="1"/>
</dbReference>
<feature type="active site" description="Proton donor" evidence="1">
    <location>
        <position position="68"/>
    </location>
</feature>
<feature type="binding site" evidence="2">
    <location>
        <position position="39"/>
    </location>
    <ligand>
        <name>Fe cation</name>
        <dbReference type="ChEBI" id="CHEBI:24875"/>
        <label>2</label>
    </ligand>
</feature>
<dbReference type="Pfam" id="PF13277">
    <property type="entry name" value="YmdB"/>
    <property type="match status" value="1"/>
</dbReference>
<accession>A0A2H0W0S5</accession>
<keyword evidence="2" id="KW-0479">Metal-binding</keyword>
<sequence length="263" mass="28529">MKILFFGDVNGRIARAALRQAIPEYKKNYQPNLILANVENAAHGAGITEKVYADLCDCEIDFFTSGNHIFDKGSIEAFKENPARIIRPANFPPENPGKGFEVLTIGKTKVAVINLMGQVFTKEEYSDPFIGIDKILDELKIQSPDVIIVDFHAEATSEKSGFGHYVDGRVSAVVGTHTHVPTADAKVLPKGTAFVTDIGMVGAKDSVIGITKESAMKIFIGNKTKELNLPEQGEVQIGAVLIEIDAASGKSIRISRVDTEIEV</sequence>
<organism evidence="3 4">
    <name type="scientific">Candidatus Buchananbacteria bacterium CG10_big_fil_rev_8_21_14_0_10_42_9</name>
    <dbReference type="NCBI Taxonomy" id="1974526"/>
    <lineage>
        <taxon>Bacteria</taxon>
        <taxon>Candidatus Buchananiibacteriota</taxon>
    </lineage>
</organism>
<feature type="binding site" evidence="2">
    <location>
        <position position="67"/>
    </location>
    <ligand>
        <name>Fe cation</name>
        <dbReference type="ChEBI" id="CHEBI:24875"/>
        <label>2</label>
    </ligand>
</feature>
<dbReference type="Proteomes" id="UP000230935">
    <property type="component" value="Unassembled WGS sequence"/>
</dbReference>
<comment type="caution">
    <text evidence="3">The sequence shown here is derived from an EMBL/GenBank/DDBJ whole genome shotgun (WGS) entry which is preliminary data.</text>
</comment>
<dbReference type="PANTHER" id="PTHR36303:SF1">
    <property type="entry name" value="2',3'-CYCLIC-NUCLEOTIDE 2'-PHOSPHODIESTERASE"/>
    <property type="match status" value="1"/>
</dbReference>
<evidence type="ECO:0000313" key="3">
    <source>
        <dbReference type="EMBL" id="PIS04907.1"/>
    </source>
</evidence>